<dbReference type="GO" id="GO:0016757">
    <property type="term" value="F:glycosyltransferase activity"/>
    <property type="evidence" value="ECO:0007669"/>
    <property type="project" value="TreeGrafter"/>
</dbReference>
<dbReference type="AlphaFoldDB" id="A0A656HAW6"/>
<accession>A0A656HAW6</accession>
<dbReference type="Pfam" id="PF13439">
    <property type="entry name" value="Glyco_transf_4"/>
    <property type="match status" value="1"/>
</dbReference>
<dbReference type="EMBL" id="JH651384">
    <property type="protein sequence ID" value="EIJ34221.1"/>
    <property type="molecule type" value="Genomic_DNA"/>
</dbReference>
<dbReference type="Pfam" id="PF13692">
    <property type="entry name" value="Glyco_trans_1_4"/>
    <property type="match status" value="1"/>
</dbReference>
<gene>
    <name evidence="2" type="ORF">Thini_1627</name>
</gene>
<dbReference type="Gene3D" id="3.40.50.2000">
    <property type="entry name" value="Glycogen Phosphorylase B"/>
    <property type="match status" value="2"/>
</dbReference>
<dbReference type="SUPFAM" id="SSF53756">
    <property type="entry name" value="UDP-Glycosyltransferase/glycogen phosphorylase"/>
    <property type="match status" value="1"/>
</dbReference>
<sequence length="362" mass="40286">MKKILYITSTLKNSGPTNQLFNLIKYLDRSQFTPHLITLSPEPTDSRWKDYKNIGVQLHTLNLSRFSGMLFAKEYLYNLIKVIQPDLIHTQGIRADSLLASLRLNAPWVMTSRNFPPDDYPSKFGRLKGALMIRQHFSTMKHCKYLVTCSKTIQKKLSTVGIQGIAIQNGVQTSIGDPSKVSLFNDLPRPIFISVGSLIPRKNMHLLIKSFADLSKKDKGTLIILGDGPLMNQLSATAIKDVHLVGNVNNVPDYLAGADYFVSSSLSEGLPNTVLEALAAGLPVILSDIESHQEIAYESSKSCKIFSLKAGSTSLAETMASATKDFDDTARLDAKRLANDVFSAKRMSINYQEFYNSIWEMK</sequence>
<name>A0A656HAW6_THINJ</name>
<reference evidence="3" key="1">
    <citation type="journal article" date="2011" name="Stand. Genomic Sci.">
        <title>Genome sequence of the filamentous, gliding Thiothrix nivea neotype strain (JP2(T)).</title>
        <authorList>
            <person name="Lapidus A."/>
            <person name="Nolan M."/>
            <person name="Lucas S."/>
            <person name="Glavina Del Rio T."/>
            <person name="Tice H."/>
            <person name="Cheng J.F."/>
            <person name="Tapia R."/>
            <person name="Han C."/>
            <person name="Goodwin L."/>
            <person name="Pitluck S."/>
            <person name="Liolios K."/>
            <person name="Pagani I."/>
            <person name="Ivanova N."/>
            <person name="Huntemann M."/>
            <person name="Mavromatis K."/>
            <person name="Mikhailova N."/>
            <person name="Pati A."/>
            <person name="Chen A."/>
            <person name="Palaniappan K."/>
            <person name="Land M."/>
            <person name="Brambilla E.M."/>
            <person name="Rohde M."/>
            <person name="Abt B."/>
            <person name="Verbarg S."/>
            <person name="Goker M."/>
            <person name="Bristow J."/>
            <person name="Eisen J.A."/>
            <person name="Markowitz V."/>
            <person name="Hugenholtz P."/>
            <person name="Kyrpides N.C."/>
            <person name="Klenk H.P."/>
            <person name="Woyke T."/>
        </authorList>
    </citation>
    <scope>NUCLEOTIDE SEQUENCE [LARGE SCALE GENOMIC DNA]</scope>
    <source>
        <strain evidence="3">ATCC 35100 / DSM 5205 / JP2</strain>
    </source>
</reference>
<dbReference type="InterPro" id="IPR028098">
    <property type="entry name" value="Glyco_trans_4-like_N"/>
</dbReference>
<dbReference type="PANTHER" id="PTHR45947">
    <property type="entry name" value="SULFOQUINOVOSYL TRANSFERASE SQD2"/>
    <property type="match status" value="1"/>
</dbReference>
<dbReference type="InterPro" id="IPR050194">
    <property type="entry name" value="Glycosyltransferase_grp1"/>
</dbReference>
<protein>
    <submittedName>
        <fullName evidence="2">Glycosyl transferase group 1</fullName>
    </submittedName>
</protein>
<organism evidence="2 3">
    <name type="scientific">Thiothrix nivea (strain ATCC 35100 / DSM 5205 / JP2)</name>
    <dbReference type="NCBI Taxonomy" id="870187"/>
    <lineage>
        <taxon>Bacteria</taxon>
        <taxon>Pseudomonadati</taxon>
        <taxon>Pseudomonadota</taxon>
        <taxon>Gammaproteobacteria</taxon>
        <taxon>Thiotrichales</taxon>
        <taxon>Thiotrichaceae</taxon>
        <taxon>Thiothrix</taxon>
    </lineage>
</organism>
<feature type="domain" description="Glycosyltransferase subfamily 4-like N-terminal" evidence="1">
    <location>
        <begin position="15"/>
        <end position="173"/>
    </location>
</feature>
<evidence type="ECO:0000313" key="3">
    <source>
        <dbReference type="Proteomes" id="UP000005317"/>
    </source>
</evidence>
<keyword evidence="3" id="KW-1185">Reference proteome</keyword>
<dbReference type="PANTHER" id="PTHR45947:SF3">
    <property type="entry name" value="SULFOQUINOVOSYL TRANSFERASE SQD2"/>
    <property type="match status" value="1"/>
</dbReference>
<dbReference type="Proteomes" id="UP000005317">
    <property type="component" value="Unassembled WGS sequence"/>
</dbReference>
<dbReference type="RefSeq" id="WP_002708162.1">
    <property type="nucleotide sequence ID" value="NZ_JH651384.1"/>
</dbReference>
<proteinExistence type="predicted"/>
<evidence type="ECO:0000259" key="1">
    <source>
        <dbReference type="Pfam" id="PF13439"/>
    </source>
</evidence>
<keyword evidence="2" id="KW-0808">Transferase</keyword>
<dbReference type="CDD" id="cd03811">
    <property type="entry name" value="GT4_GT28_WabH-like"/>
    <property type="match status" value="1"/>
</dbReference>
<evidence type="ECO:0000313" key="2">
    <source>
        <dbReference type="EMBL" id="EIJ34221.1"/>
    </source>
</evidence>
<dbReference type="OrthoDB" id="9777346at2"/>